<keyword evidence="1" id="KW-0812">Transmembrane</keyword>
<feature type="transmembrane region" description="Helical" evidence="1">
    <location>
        <begin position="44"/>
        <end position="68"/>
    </location>
</feature>
<feature type="transmembrane region" description="Helical" evidence="1">
    <location>
        <begin position="80"/>
        <end position="101"/>
    </location>
</feature>
<name>A0A5C6J1Z1_9ACTN</name>
<dbReference type="Proteomes" id="UP000320481">
    <property type="component" value="Unassembled WGS sequence"/>
</dbReference>
<protein>
    <submittedName>
        <fullName evidence="2">Uncharacterized protein</fullName>
    </submittedName>
</protein>
<sequence length="188" mass="21106">MSTLALDPSALLGRFYISFWVPTAVLTAALLLKLPTIIRLWRDPLLRAVGGVLVLAATVFVFCMPSMIAWMNRLTGVANFAAPWCYSLIAANSGACLLFIVTWRNGLPERSAVTRRATRWVVSVYSGVIAALWVLFLLADVPVVRVRDLDTYYARTPFMREEILLYLLAHAVACALSFRLIRDWARDR</sequence>
<evidence type="ECO:0000313" key="3">
    <source>
        <dbReference type="Proteomes" id="UP000320481"/>
    </source>
</evidence>
<keyword evidence="1" id="KW-1133">Transmembrane helix</keyword>
<feature type="transmembrane region" description="Helical" evidence="1">
    <location>
        <begin position="163"/>
        <end position="181"/>
    </location>
</feature>
<proteinExistence type="predicted"/>
<keyword evidence="1" id="KW-0472">Membrane</keyword>
<accession>A0A5C6J1Z1</accession>
<feature type="non-terminal residue" evidence="2">
    <location>
        <position position="188"/>
    </location>
</feature>
<feature type="transmembrane region" description="Helical" evidence="1">
    <location>
        <begin position="12"/>
        <end position="32"/>
    </location>
</feature>
<gene>
    <name evidence="2" type="ORF">FRZ03_27105</name>
</gene>
<evidence type="ECO:0000313" key="2">
    <source>
        <dbReference type="EMBL" id="TWV35346.1"/>
    </source>
</evidence>
<dbReference type="AlphaFoldDB" id="A0A5C6J1Z1"/>
<evidence type="ECO:0000256" key="1">
    <source>
        <dbReference type="SAM" id="Phobius"/>
    </source>
</evidence>
<organism evidence="2 3">
    <name type="scientific">Streptomyces misionensis</name>
    <dbReference type="NCBI Taxonomy" id="67331"/>
    <lineage>
        <taxon>Bacteria</taxon>
        <taxon>Bacillati</taxon>
        <taxon>Actinomycetota</taxon>
        <taxon>Actinomycetes</taxon>
        <taxon>Kitasatosporales</taxon>
        <taxon>Streptomycetaceae</taxon>
        <taxon>Streptomyces</taxon>
    </lineage>
</organism>
<keyword evidence="3" id="KW-1185">Reference proteome</keyword>
<dbReference type="EMBL" id="VOGW01000163">
    <property type="protein sequence ID" value="TWV35346.1"/>
    <property type="molecule type" value="Genomic_DNA"/>
</dbReference>
<reference evidence="2" key="1">
    <citation type="journal article" date="2019" name="Microbiol. Resour. Announc.">
        <title>Draft Genomic Sequences of Streptomyces misionensis and Streptomyces albidoflavus, bacteria applied for phytopathogen biocontrol.</title>
        <authorList>
            <person name="Pylro V."/>
            <person name="Dias A."/>
            <person name="Andreote F."/>
            <person name="Varani A."/>
            <person name="Andreote C."/>
            <person name="Bernardo E."/>
            <person name="Martins T."/>
        </authorList>
    </citation>
    <scope>NUCLEOTIDE SEQUENCE [LARGE SCALE GENOMIC DNA]</scope>
    <source>
        <strain evidence="2">66</strain>
    </source>
</reference>
<comment type="caution">
    <text evidence="2">The sequence shown here is derived from an EMBL/GenBank/DDBJ whole genome shotgun (WGS) entry which is preliminary data.</text>
</comment>
<feature type="transmembrane region" description="Helical" evidence="1">
    <location>
        <begin position="122"/>
        <end position="143"/>
    </location>
</feature>